<dbReference type="GO" id="GO:0022857">
    <property type="term" value="F:transmembrane transporter activity"/>
    <property type="evidence" value="ECO:0007669"/>
    <property type="project" value="InterPro"/>
</dbReference>
<evidence type="ECO:0000256" key="6">
    <source>
        <dbReference type="SAM" id="Phobius"/>
    </source>
</evidence>
<reference evidence="7 8" key="1">
    <citation type="journal article" date="2018" name="PLoS Genet.">
        <title>Population sequencing reveals clonal diversity and ancestral inbreeding in the grapevine cultivar Chardonnay.</title>
        <authorList>
            <person name="Roach M.J."/>
            <person name="Johnson D.L."/>
            <person name="Bohlmann J."/>
            <person name="van Vuuren H.J."/>
            <person name="Jones S.J."/>
            <person name="Pretorius I.S."/>
            <person name="Schmidt S.A."/>
            <person name="Borneman A.R."/>
        </authorList>
    </citation>
    <scope>NUCLEOTIDE SEQUENCE [LARGE SCALE GENOMIC DNA]</scope>
    <source>
        <strain evidence="8">cv. Chardonnay</strain>
        <tissue evidence="7">Leaf</tissue>
    </source>
</reference>
<evidence type="ECO:0000256" key="3">
    <source>
        <dbReference type="ARBA" id="ARBA00022692"/>
    </source>
</evidence>
<feature type="transmembrane region" description="Helical" evidence="6">
    <location>
        <begin position="490"/>
        <end position="509"/>
    </location>
</feature>
<evidence type="ECO:0000256" key="5">
    <source>
        <dbReference type="ARBA" id="ARBA00023136"/>
    </source>
</evidence>
<name>A0A438HDD0_VITVI</name>
<proteinExistence type="inferred from homology"/>
<feature type="transmembrane region" description="Helical" evidence="6">
    <location>
        <begin position="363"/>
        <end position="385"/>
    </location>
</feature>
<evidence type="ECO:0000256" key="4">
    <source>
        <dbReference type="ARBA" id="ARBA00022989"/>
    </source>
</evidence>
<feature type="transmembrane region" description="Helical" evidence="6">
    <location>
        <begin position="72"/>
        <end position="90"/>
    </location>
</feature>
<accession>A0A438HDD0</accession>
<organism evidence="7 8">
    <name type="scientific">Vitis vinifera</name>
    <name type="common">Grape</name>
    <dbReference type="NCBI Taxonomy" id="29760"/>
    <lineage>
        <taxon>Eukaryota</taxon>
        <taxon>Viridiplantae</taxon>
        <taxon>Streptophyta</taxon>
        <taxon>Embryophyta</taxon>
        <taxon>Tracheophyta</taxon>
        <taxon>Spermatophyta</taxon>
        <taxon>Magnoliopsida</taxon>
        <taxon>eudicotyledons</taxon>
        <taxon>Gunneridae</taxon>
        <taxon>Pentapetalae</taxon>
        <taxon>rosids</taxon>
        <taxon>Vitales</taxon>
        <taxon>Vitaceae</taxon>
        <taxon>Viteae</taxon>
        <taxon>Vitis</taxon>
    </lineage>
</organism>
<evidence type="ECO:0000313" key="7">
    <source>
        <dbReference type="EMBL" id="RVW82466.1"/>
    </source>
</evidence>
<feature type="transmembrane region" description="Helical" evidence="6">
    <location>
        <begin position="423"/>
        <end position="439"/>
    </location>
</feature>
<dbReference type="Pfam" id="PF00860">
    <property type="entry name" value="Xan_ur_permease"/>
    <property type="match status" value="1"/>
</dbReference>
<feature type="transmembrane region" description="Helical" evidence="6">
    <location>
        <begin position="136"/>
        <end position="157"/>
    </location>
</feature>
<feature type="transmembrane region" description="Helical" evidence="6">
    <location>
        <begin position="220"/>
        <end position="242"/>
    </location>
</feature>
<dbReference type="InterPro" id="IPR006043">
    <property type="entry name" value="NCS2"/>
</dbReference>
<keyword evidence="4 6" id="KW-1133">Transmembrane helix</keyword>
<dbReference type="NCBIfam" id="NF037981">
    <property type="entry name" value="NCS2_1"/>
    <property type="match status" value="1"/>
</dbReference>
<feature type="transmembrane region" description="Helical" evidence="6">
    <location>
        <begin position="191"/>
        <end position="208"/>
    </location>
</feature>
<dbReference type="Proteomes" id="UP000288805">
    <property type="component" value="Unassembled WGS sequence"/>
</dbReference>
<keyword evidence="3 6" id="KW-0812">Transmembrane</keyword>
<dbReference type="AlphaFoldDB" id="A0A438HDD0"/>
<evidence type="ECO:0000256" key="1">
    <source>
        <dbReference type="ARBA" id="ARBA00004141"/>
    </source>
</evidence>
<dbReference type="EMBL" id="QGNW01000239">
    <property type="protein sequence ID" value="RVW82466.1"/>
    <property type="molecule type" value="Genomic_DNA"/>
</dbReference>
<comment type="similarity">
    <text evidence="2">Belongs to the nucleobase:cation symporter-2 (NCS2) (TC 2.A.40) family.</text>
</comment>
<feature type="transmembrane region" description="Helical" evidence="6">
    <location>
        <begin position="391"/>
        <end position="411"/>
    </location>
</feature>
<evidence type="ECO:0000313" key="8">
    <source>
        <dbReference type="Proteomes" id="UP000288805"/>
    </source>
</evidence>
<comment type="subcellular location">
    <subcellularLocation>
        <location evidence="1">Membrane</location>
        <topology evidence="1">Multi-pass membrane protein</topology>
    </subcellularLocation>
</comment>
<feature type="transmembrane region" description="Helical" evidence="6">
    <location>
        <begin position="285"/>
        <end position="306"/>
    </location>
</feature>
<gene>
    <name evidence="7" type="primary">NAT4_0</name>
    <name evidence="7" type="ORF">CK203_046258</name>
</gene>
<evidence type="ECO:0000256" key="2">
    <source>
        <dbReference type="ARBA" id="ARBA00008821"/>
    </source>
</evidence>
<protein>
    <submittedName>
        <fullName evidence="7">Nucleobase-ascorbate transporter 4</fullName>
    </submittedName>
</protein>
<sequence>MTGAAVKADVLQPHPVKDQLPGVDFCVSSSPHWAEAVLLGFQHYLVMLGTTIIITGIFVPKMGGGNVEKAEVIQTVLFVAGLNTLLQTWFGTRLPVVMGASYTFIIPIYSIVLAPKYSTHTDPHERFKETMRGIQGALLIASLFPMIAGFLGFWRIVVRFLSPLSAAPLVTLTGLGLYQLGFPNLANCIEVGLPQLILLVFLSQYLPLIAKSKRAIFDRFAVLFSVALVWVYAEILTVAGAYDGRPQITQLSCRTDRSGLITAAPWIRFPYPFQWGGPTFHAGNAFAVMAATFVAVVESTGTFIAASRYSSATPIPPSILSRGIGWQGVAILLDGMFGAVSGSTASVENTGLLGLTRVGSRRAVQISAGFMLFFSVLGKFGALFASIPLPIVAAIYCIFFAYVASAGLSLLQFCNLNSFRSKFILGFSLFMGLSVPQYFKEYVFVTGHGPVHTSTISVSMPLSLNHLMTSPLLLTPYDDDILITMQFNNIVQVIFQSPATVAAIVAFFLDCTLDRAHSSTRADSGRHWWGKFRSFHTDTRSEEFYSLPCNLNKYFPSV</sequence>
<feature type="transmembrane region" description="Helical" evidence="6">
    <location>
        <begin position="41"/>
        <end position="60"/>
    </location>
</feature>
<keyword evidence="5 6" id="KW-0472">Membrane</keyword>
<dbReference type="GO" id="GO:0016020">
    <property type="term" value="C:membrane"/>
    <property type="evidence" value="ECO:0007669"/>
    <property type="project" value="UniProtKB-SubCell"/>
</dbReference>
<dbReference type="PANTHER" id="PTHR11119">
    <property type="entry name" value="XANTHINE-URACIL / VITAMIN C PERMEASE FAMILY MEMBER"/>
    <property type="match status" value="1"/>
</dbReference>
<feature type="transmembrane region" description="Helical" evidence="6">
    <location>
        <begin position="96"/>
        <end position="115"/>
    </location>
</feature>
<comment type="caution">
    <text evidence="7">The sequence shown here is derived from an EMBL/GenBank/DDBJ whole genome shotgun (WGS) entry which is preliminary data.</text>
</comment>